<keyword evidence="3" id="KW-1185">Reference proteome</keyword>
<dbReference type="AlphaFoldDB" id="A0ABD3I393"/>
<comment type="caution">
    <text evidence="2">The sequence shown here is derived from an EMBL/GenBank/DDBJ whole genome shotgun (WGS) entry which is preliminary data.</text>
</comment>
<name>A0ABD3I393_9MARC</name>
<evidence type="ECO:0000313" key="2">
    <source>
        <dbReference type="EMBL" id="KAL3697836.1"/>
    </source>
</evidence>
<dbReference type="EMBL" id="JBJQOH010000002">
    <property type="protein sequence ID" value="KAL3697836.1"/>
    <property type="molecule type" value="Genomic_DNA"/>
</dbReference>
<gene>
    <name evidence="2" type="ORF">R1sor_011912</name>
</gene>
<reference evidence="2 3" key="1">
    <citation type="submission" date="2024-09" db="EMBL/GenBank/DDBJ databases">
        <title>Chromosome-scale assembly of Riccia sorocarpa.</title>
        <authorList>
            <person name="Paukszto L."/>
        </authorList>
    </citation>
    <scope>NUCLEOTIDE SEQUENCE [LARGE SCALE GENOMIC DNA]</scope>
    <source>
        <strain evidence="2">LP-2024</strain>
        <tissue evidence="2">Aerial parts of the thallus</tissue>
    </source>
</reference>
<feature type="compositionally biased region" description="Basic and acidic residues" evidence="1">
    <location>
        <begin position="102"/>
        <end position="112"/>
    </location>
</feature>
<feature type="region of interest" description="Disordered" evidence="1">
    <location>
        <begin position="98"/>
        <end position="155"/>
    </location>
</feature>
<protein>
    <recommendedName>
        <fullName evidence="4">Retrotransposon gag domain-containing protein</fullName>
    </recommendedName>
</protein>
<evidence type="ECO:0000256" key="1">
    <source>
        <dbReference type="SAM" id="MobiDB-lite"/>
    </source>
</evidence>
<evidence type="ECO:0000313" key="3">
    <source>
        <dbReference type="Proteomes" id="UP001633002"/>
    </source>
</evidence>
<dbReference type="Proteomes" id="UP001633002">
    <property type="component" value="Unassembled WGS sequence"/>
</dbReference>
<organism evidence="2 3">
    <name type="scientific">Riccia sorocarpa</name>
    <dbReference type="NCBI Taxonomy" id="122646"/>
    <lineage>
        <taxon>Eukaryota</taxon>
        <taxon>Viridiplantae</taxon>
        <taxon>Streptophyta</taxon>
        <taxon>Embryophyta</taxon>
        <taxon>Marchantiophyta</taxon>
        <taxon>Marchantiopsida</taxon>
        <taxon>Marchantiidae</taxon>
        <taxon>Marchantiales</taxon>
        <taxon>Ricciaceae</taxon>
        <taxon>Riccia</taxon>
    </lineage>
</organism>
<evidence type="ECO:0008006" key="4">
    <source>
        <dbReference type="Google" id="ProtNLM"/>
    </source>
</evidence>
<proteinExistence type="predicted"/>
<sequence length="181" mass="20972">MAHSHTRLRYSHFRGKSGKDPDTFLQEFLQVSEANKEESTTDRLRIFPGLLKDRASRWYRNTEAATRADWVTFTKAFLAEFRDLEFTAHYRKYRHKYKKKGKLDLRKSSSDQKKKHSKKKESRKESSSSSESSDEDNSKKKSSHSKLGKQVDMNSSFVKLGDSMEQLTKRMAGLSVQLAAP</sequence>
<accession>A0ABD3I393</accession>